<dbReference type="NCBIfam" id="TIGR02686">
    <property type="entry name" value="relax_trwC"/>
    <property type="match status" value="1"/>
</dbReference>
<protein>
    <submittedName>
        <fullName evidence="4">Relaxase Rlx</fullName>
    </submittedName>
</protein>
<dbReference type="InterPro" id="IPR014862">
    <property type="entry name" value="TrwC"/>
</dbReference>
<dbReference type="SUPFAM" id="SSF55464">
    <property type="entry name" value="Origin of replication-binding domain, RBD-like"/>
    <property type="match status" value="1"/>
</dbReference>
<name>A0A223DQI5_KLEPN</name>
<dbReference type="InterPro" id="IPR027351">
    <property type="entry name" value="(+)RNA_virus_helicase_core_dom"/>
</dbReference>
<organism evidence="4">
    <name type="scientific">Klebsiella pneumoniae</name>
    <dbReference type="NCBI Taxonomy" id="573"/>
    <lineage>
        <taxon>Bacteria</taxon>
        <taxon>Pseudomonadati</taxon>
        <taxon>Pseudomonadota</taxon>
        <taxon>Gammaproteobacteria</taxon>
        <taxon>Enterobacterales</taxon>
        <taxon>Enterobacteriaceae</taxon>
        <taxon>Klebsiella/Raoultella group</taxon>
        <taxon>Klebsiella</taxon>
        <taxon>Klebsiella pneumoniae complex</taxon>
    </lineage>
</organism>
<dbReference type="EMBL" id="KY978631">
    <property type="protein sequence ID" value="ASS84961.1"/>
    <property type="molecule type" value="Genomic_DNA"/>
</dbReference>
<dbReference type="CDD" id="cd18809">
    <property type="entry name" value="SF1_C_RecD"/>
    <property type="match status" value="1"/>
</dbReference>
<reference evidence="4" key="1">
    <citation type="submission" date="2019-05" db="EMBL/GenBank/DDBJ databases">
        <title>Complete sequence of plasmid p447-IMP harbouring the metallo-beta-lactamase gene blaIMP-8.</title>
        <authorList>
            <person name="Zhan Z."/>
            <person name="Feng J."/>
            <person name="Jiang X."/>
            <person name="Liang Q."/>
            <person name="Liang L."/>
            <person name="Yuan M."/>
            <person name="Fang H."/>
            <person name="Li P."/>
            <person name="Zhou D."/>
        </authorList>
    </citation>
    <scope>NUCLEOTIDE SEQUENCE</scope>
    <source>
        <strain evidence="4">447</strain>
        <plasmid evidence="4">p447-IMP</plasmid>
    </source>
</reference>
<evidence type="ECO:0000313" key="4">
    <source>
        <dbReference type="EMBL" id="ASS84961.1"/>
    </source>
</evidence>
<dbReference type="Pfam" id="PF08751">
    <property type="entry name" value="TrwC"/>
    <property type="match status" value="1"/>
</dbReference>
<dbReference type="Pfam" id="PF01443">
    <property type="entry name" value="Viral_helicase1"/>
    <property type="match status" value="1"/>
</dbReference>
<sequence length="964" mass="107682">MMTHTILTADKSVDRAASYYEDGVDDYYQKEGESKEWQGKGAEILGLHGEVNKEEFKKLLSGHLPDGTKFRNSVRHDSSTRIGIDFTFQAPKSVSIQALVHGDAEIIKAHDKAVTLAVEELERRAMTRYKIDGRSYKEETGNLIVAKFRHETNREQEPHLHTHAVAINATRRADGVFRALVNDELIKNSKFYGALYRSILARELETLGYKLRHENDAFELAHITRKQIEGMSTRTQQIDEGLAEMGLNRETASAEQKNYIAKKTRKAKDIGIDGLMLRERWRGISNDLGIDFNGRDWSYSDTASEKAVSSVVHKLEEITIEQAASRAVKFAINHYTERQTIVPQPELIETAVKHSMGRTTLEQIKKEIENLEAKGFLIVEEKLYTSANSLNGIALSKKAWISSLTDAGKAYNDARRQVDLAIAKGRLTPTSPRYTTQKSLDQEKRILQREVEGRGKVVPILSKDAASAFLSATSLRKDQKSAGELILTTENRIIGIQGQAGVGKSYMSKSVTDKIKDAGFNLHVLAPYGSQKKALIADGMEARTVASFLHTLSREHTLDEKTVILVDEAGVLPNRLMDKLTEISSNTGARLVMLGDTEQTKAVESGIPFALLQRNGMSTALMNEIQRQKGSPQLLKAVELAAVGQASKSLALVTEVAEIGTQELRYKQIANEYVSLPQEKRDETLVITGTNESRIKINALIRQELKIESSVEMTALTRLDTTQATRRYSKYYTPDSTIIQPEKDYLRYGLERGKSYRVVEQSEGNTLIVEGEGGKRLTINPAHIKNLSVYKQEQQQYGVGEKLVITRNNAELDVANGDRFTITGIQANHIYLSDGTKEIVLDINQKQHLDYAYVTTVHSAQGLTKSEVLMNIETKSKTVARDWYYVGISRAKSRAKIFTDDIKKLPAAVSRESQKTAALDLKNKITQKINEKGKGKTLAEPTRTKQIQPQKPTEKHSVKGHAKG</sequence>
<dbReference type="Gene3D" id="3.40.50.300">
    <property type="entry name" value="P-loop containing nucleotide triphosphate hydrolases"/>
    <property type="match status" value="2"/>
</dbReference>
<accession>A0A223DQI5</accession>
<evidence type="ECO:0000256" key="1">
    <source>
        <dbReference type="SAM" id="MobiDB-lite"/>
    </source>
</evidence>
<dbReference type="Gene3D" id="2.30.30.940">
    <property type="match status" value="1"/>
</dbReference>
<dbReference type="Pfam" id="PF13604">
    <property type="entry name" value="AAA_30"/>
    <property type="match status" value="1"/>
</dbReference>
<feature type="domain" description="(+)RNA virus helicase C-terminal" evidence="2">
    <location>
        <begin position="815"/>
        <end position="899"/>
    </location>
</feature>
<proteinExistence type="predicted"/>
<dbReference type="AlphaFoldDB" id="A0A223DQI5"/>
<dbReference type="InterPro" id="IPR027417">
    <property type="entry name" value="P-loop_NTPase"/>
</dbReference>
<geneLocation type="plasmid" evidence="4">
    <name>p447-IMP</name>
</geneLocation>
<dbReference type="InterPro" id="IPR014059">
    <property type="entry name" value="TraI/TrwC_relax"/>
</dbReference>
<feature type="region of interest" description="Disordered" evidence="1">
    <location>
        <begin position="930"/>
        <end position="964"/>
    </location>
</feature>
<dbReference type="RefSeq" id="WP_172690112.1">
    <property type="nucleotide sequence ID" value="NZ_KY978631.1"/>
</dbReference>
<evidence type="ECO:0000259" key="2">
    <source>
        <dbReference type="Pfam" id="PF01443"/>
    </source>
</evidence>
<evidence type="ECO:0000259" key="3">
    <source>
        <dbReference type="Pfam" id="PF08751"/>
    </source>
</evidence>
<dbReference type="NCBIfam" id="NF041492">
    <property type="entry name" value="MobF"/>
    <property type="match status" value="1"/>
</dbReference>
<dbReference type="SUPFAM" id="SSF52540">
    <property type="entry name" value="P-loop containing nucleoside triphosphate hydrolases"/>
    <property type="match status" value="2"/>
</dbReference>
<gene>
    <name evidence="4" type="primary">rlx</name>
</gene>
<dbReference type="GO" id="GO:0005524">
    <property type="term" value="F:ATP binding"/>
    <property type="evidence" value="ECO:0007669"/>
    <property type="project" value="InterPro"/>
</dbReference>
<keyword evidence="4" id="KW-0614">Plasmid</keyword>
<feature type="domain" description="TrwC relaxase" evidence="3">
    <location>
        <begin position="15"/>
        <end position="284"/>
    </location>
</feature>